<name>A0ABR6V3H4_9PSED</name>
<dbReference type="EMBL" id="JABWRS010000003">
    <property type="protein sequence ID" value="MBC3474983.1"/>
    <property type="molecule type" value="Genomic_DNA"/>
</dbReference>
<sequence length="454" mass="48147">MSKIHNNGTWQPAPVTLGQVKYATLIAFLAWTFAVYDFILFGMLLPEIGRAVGLDDAAQAKLATWVALGTVVVALCIGPLVDRFGRRFGMVLTVGGAGICSGLTALSGSIGTSMLILIRSLAGLGYAEQGVNGAYLSELYSASDDPRLAKRKGLIYSLVQGGWPIGALLAAGLTAVLLPIVGWEGCFIFAAIPSLIVALLATRLRESPQFETLRKLKQLREAGENKQAEQVAAHQALHEEGKTGIGAIFSGSARRTTLALGTAHLLNWFPVQIFSVLGTTVLMSVHNVSFGNSLFILLLSNLVAYLGYLTHGYFGDRFGRRNVIACGWMLSGIAFWTMLYGPSETWIVVALYSIGQFFLIGPYSCVLFYVGESYDSKVRGTGASFVTGIGPVGAIFASAGATAFLEVGQTWLQAAFWCGAVPCLISGLVILAAHPTAHASNPSKAKLSPENSAV</sequence>
<dbReference type="Proteomes" id="UP000628086">
    <property type="component" value="Unassembled WGS sequence"/>
</dbReference>
<dbReference type="Pfam" id="PF07690">
    <property type="entry name" value="MFS_1"/>
    <property type="match status" value="1"/>
</dbReference>
<dbReference type="PROSITE" id="PS00216">
    <property type="entry name" value="SUGAR_TRANSPORT_1"/>
    <property type="match status" value="1"/>
</dbReference>
<feature type="transmembrane region" description="Helical" evidence="5">
    <location>
        <begin position="265"/>
        <end position="284"/>
    </location>
</feature>
<evidence type="ECO:0000313" key="8">
    <source>
        <dbReference type="Proteomes" id="UP000628086"/>
    </source>
</evidence>
<dbReference type="InterPro" id="IPR020846">
    <property type="entry name" value="MFS_dom"/>
</dbReference>
<dbReference type="RefSeq" id="WP_186598312.1">
    <property type="nucleotide sequence ID" value="NZ_JABWRS010000003.1"/>
</dbReference>
<dbReference type="PANTHER" id="PTHR23508:SF10">
    <property type="entry name" value="CARBOXYLIC ACID TRANSPORTER PROTEIN HOMOLOG"/>
    <property type="match status" value="1"/>
</dbReference>
<dbReference type="PANTHER" id="PTHR23508">
    <property type="entry name" value="CARBOXYLIC ACID TRANSPORTER PROTEIN HOMOLOG"/>
    <property type="match status" value="1"/>
</dbReference>
<feature type="transmembrane region" description="Helical" evidence="5">
    <location>
        <begin position="93"/>
        <end position="118"/>
    </location>
</feature>
<feature type="transmembrane region" description="Helical" evidence="5">
    <location>
        <begin position="382"/>
        <end position="405"/>
    </location>
</feature>
<dbReference type="InterPro" id="IPR011701">
    <property type="entry name" value="MFS"/>
</dbReference>
<feature type="transmembrane region" description="Helical" evidence="5">
    <location>
        <begin position="411"/>
        <end position="433"/>
    </location>
</feature>
<evidence type="ECO:0000256" key="4">
    <source>
        <dbReference type="ARBA" id="ARBA00023136"/>
    </source>
</evidence>
<comment type="caution">
    <text evidence="7">The sequence shown here is derived from an EMBL/GenBank/DDBJ whole genome shotgun (WGS) entry which is preliminary data.</text>
</comment>
<evidence type="ECO:0000256" key="1">
    <source>
        <dbReference type="ARBA" id="ARBA00004141"/>
    </source>
</evidence>
<feature type="transmembrane region" description="Helical" evidence="5">
    <location>
        <begin position="187"/>
        <end position="204"/>
    </location>
</feature>
<feature type="transmembrane region" description="Helical" evidence="5">
    <location>
        <begin position="20"/>
        <end position="41"/>
    </location>
</feature>
<evidence type="ECO:0000256" key="3">
    <source>
        <dbReference type="ARBA" id="ARBA00022989"/>
    </source>
</evidence>
<feature type="transmembrane region" description="Helical" evidence="5">
    <location>
        <begin position="346"/>
        <end position="370"/>
    </location>
</feature>
<reference evidence="7 8" key="1">
    <citation type="journal article" date="2020" name="Microorganisms">
        <title>Reliable Identification of Environmental Pseudomonas Isolates Using the rpoD Gene.</title>
        <authorList>
            <consortium name="The Broad Institute Genome Sequencing Platform"/>
            <person name="Girard L."/>
            <person name="Lood C."/>
            <person name="Rokni-Zadeh H."/>
            <person name="van Noort V."/>
            <person name="Lavigne R."/>
            <person name="De Mot R."/>
        </authorList>
    </citation>
    <scope>NUCLEOTIDE SEQUENCE [LARGE SCALE GENOMIC DNA]</scope>
    <source>
        <strain evidence="7 8">RW7P2</strain>
    </source>
</reference>
<evidence type="ECO:0000256" key="2">
    <source>
        <dbReference type="ARBA" id="ARBA00022692"/>
    </source>
</evidence>
<keyword evidence="8" id="KW-1185">Reference proteome</keyword>
<proteinExistence type="predicted"/>
<evidence type="ECO:0000313" key="7">
    <source>
        <dbReference type="EMBL" id="MBC3474983.1"/>
    </source>
</evidence>
<dbReference type="InterPro" id="IPR005829">
    <property type="entry name" value="Sugar_transporter_CS"/>
</dbReference>
<dbReference type="Gene3D" id="1.20.1250.20">
    <property type="entry name" value="MFS general substrate transporter like domains"/>
    <property type="match status" value="1"/>
</dbReference>
<keyword evidence="3 5" id="KW-1133">Transmembrane helix</keyword>
<protein>
    <submittedName>
        <fullName evidence="7">MFS transporter</fullName>
    </submittedName>
</protein>
<feature type="transmembrane region" description="Helical" evidence="5">
    <location>
        <begin position="322"/>
        <end position="340"/>
    </location>
</feature>
<keyword evidence="2 5" id="KW-0812">Transmembrane</keyword>
<dbReference type="PROSITE" id="PS50850">
    <property type="entry name" value="MFS"/>
    <property type="match status" value="1"/>
</dbReference>
<feature type="transmembrane region" description="Helical" evidence="5">
    <location>
        <begin position="154"/>
        <end position="181"/>
    </location>
</feature>
<feature type="transmembrane region" description="Helical" evidence="5">
    <location>
        <begin position="290"/>
        <end position="310"/>
    </location>
</feature>
<gene>
    <name evidence="7" type="ORF">HU747_05160</name>
</gene>
<feature type="transmembrane region" description="Helical" evidence="5">
    <location>
        <begin position="62"/>
        <end position="81"/>
    </location>
</feature>
<dbReference type="SUPFAM" id="SSF103473">
    <property type="entry name" value="MFS general substrate transporter"/>
    <property type="match status" value="1"/>
</dbReference>
<evidence type="ECO:0000259" key="6">
    <source>
        <dbReference type="PROSITE" id="PS50850"/>
    </source>
</evidence>
<keyword evidence="4 5" id="KW-0472">Membrane</keyword>
<dbReference type="InterPro" id="IPR036259">
    <property type="entry name" value="MFS_trans_sf"/>
</dbReference>
<evidence type="ECO:0000256" key="5">
    <source>
        <dbReference type="SAM" id="Phobius"/>
    </source>
</evidence>
<comment type="subcellular location">
    <subcellularLocation>
        <location evidence="1">Membrane</location>
        <topology evidence="1">Multi-pass membrane protein</topology>
    </subcellularLocation>
</comment>
<accession>A0ABR6V3H4</accession>
<feature type="domain" description="Major facilitator superfamily (MFS) profile" evidence="6">
    <location>
        <begin position="23"/>
        <end position="438"/>
    </location>
</feature>
<organism evidence="7 8">
    <name type="scientific">Pseudomonas taiwanensis</name>
    <dbReference type="NCBI Taxonomy" id="470150"/>
    <lineage>
        <taxon>Bacteria</taxon>
        <taxon>Pseudomonadati</taxon>
        <taxon>Pseudomonadota</taxon>
        <taxon>Gammaproteobacteria</taxon>
        <taxon>Pseudomonadales</taxon>
        <taxon>Pseudomonadaceae</taxon>
        <taxon>Pseudomonas</taxon>
    </lineage>
</organism>